<dbReference type="AlphaFoldDB" id="A0A8X7N4E9"/>
<name>A0A8X7N4E9_9BASI</name>
<comment type="caution">
    <text evidence="2">The sequence shown here is derived from an EMBL/GenBank/DDBJ whole genome shotgun (WGS) entry which is preliminary data.</text>
</comment>
<organism evidence="2 3">
    <name type="scientific">Tilletia walkeri</name>
    <dbReference type="NCBI Taxonomy" id="117179"/>
    <lineage>
        <taxon>Eukaryota</taxon>
        <taxon>Fungi</taxon>
        <taxon>Dikarya</taxon>
        <taxon>Basidiomycota</taxon>
        <taxon>Ustilaginomycotina</taxon>
        <taxon>Exobasidiomycetes</taxon>
        <taxon>Tilletiales</taxon>
        <taxon>Tilletiaceae</taxon>
        <taxon>Tilletia</taxon>
    </lineage>
</organism>
<gene>
    <name evidence="2" type="ORF">A4X09_0g5455</name>
</gene>
<reference evidence="2" key="2">
    <citation type="journal article" date="2019" name="IMA Fungus">
        <title>Genome sequencing and comparison of five Tilletia species to identify candidate genes for the detection of regulated species infecting wheat.</title>
        <authorList>
            <person name="Nguyen H.D.T."/>
            <person name="Sultana T."/>
            <person name="Kesanakurti P."/>
            <person name="Hambleton S."/>
        </authorList>
    </citation>
    <scope>NUCLEOTIDE SEQUENCE</scope>
    <source>
        <strain evidence="2">DAOMC 236422</strain>
    </source>
</reference>
<feature type="compositionally biased region" description="Low complexity" evidence="1">
    <location>
        <begin position="1"/>
        <end position="20"/>
    </location>
</feature>
<accession>A0A8X7N4E9</accession>
<keyword evidence="3" id="KW-1185">Reference proteome</keyword>
<evidence type="ECO:0000256" key="1">
    <source>
        <dbReference type="SAM" id="MobiDB-lite"/>
    </source>
</evidence>
<protein>
    <submittedName>
        <fullName evidence="2">Uncharacterized protein</fullName>
    </submittedName>
</protein>
<evidence type="ECO:0000313" key="2">
    <source>
        <dbReference type="EMBL" id="KAE8266896.1"/>
    </source>
</evidence>
<sequence length="264" mass="29915">MPLRLAPSNSKSSSAANKPNTDPIQALLTSRKKTIAWARELRRAGEAVGIAVDVNGTLEMAGIGVRDRRRVEEGLMVNGLDAPVAGRKRLRIDEEEDVGDTEEEEEEENEEEDEEDEDNDQDEDSDEDEDEDEDSDEDDIEEEQAMGMIPKAELPKPKEENVKLKKEETKETHKKKHKNQDDEQPKKRAKAENDGVKKEVKTEVFWKDTGICRDCGEHKKLDFLFMFTDMRPHFSLCSECGPKETQRLNAQSVSFSVTAPLSSH</sequence>
<dbReference type="EMBL" id="LWDG02000281">
    <property type="protein sequence ID" value="KAE8266896.1"/>
    <property type="molecule type" value="Genomic_DNA"/>
</dbReference>
<feature type="region of interest" description="Disordered" evidence="1">
    <location>
        <begin position="1"/>
        <end position="25"/>
    </location>
</feature>
<evidence type="ECO:0000313" key="3">
    <source>
        <dbReference type="Proteomes" id="UP000078113"/>
    </source>
</evidence>
<feature type="compositionally biased region" description="Basic and acidic residues" evidence="1">
    <location>
        <begin position="153"/>
        <end position="171"/>
    </location>
</feature>
<feature type="compositionally biased region" description="Basic and acidic residues" evidence="1">
    <location>
        <begin position="179"/>
        <end position="197"/>
    </location>
</feature>
<proteinExistence type="predicted"/>
<dbReference type="Proteomes" id="UP000078113">
    <property type="component" value="Unassembled WGS sequence"/>
</dbReference>
<feature type="compositionally biased region" description="Acidic residues" evidence="1">
    <location>
        <begin position="93"/>
        <end position="144"/>
    </location>
</feature>
<feature type="region of interest" description="Disordered" evidence="1">
    <location>
        <begin position="76"/>
        <end position="197"/>
    </location>
</feature>
<reference evidence="2" key="1">
    <citation type="submission" date="2016-04" db="EMBL/GenBank/DDBJ databases">
        <authorList>
            <person name="Nguyen H.D."/>
            <person name="Samba Siva P."/>
            <person name="Cullis J."/>
            <person name="Levesque C.A."/>
            <person name="Hambleton S."/>
        </authorList>
    </citation>
    <scope>NUCLEOTIDE SEQUENCE</scope>
    <source>
        <strain evidence="2">DAOMC 236422</strain>
    </source>
</reference>